<sequence>MVAIGGCLRADVLPAAVVAAVLLLSSTQIDHEGLGSGRRLDAVGYLLLAVAAAVVLLRRYRPLSMLAAESVLVSVYLAAGYPNGPPPVQLPLAVAAFSVGTRLPVVPMAVAAGAAGVTVVGGELIGDVLADDDVGWTHWVVGTLGILWLAVPALIGGLLQVARRSRAQAEDEARRAMAEQERLRLYREVHDVVGHGLSVISLQAGVALHVFDRRPEQARAALEAIRRTSHDALEELRATLALTRLGVDTRPAWAGAPDNADMIVDGAGSADQAGNARHVPLTGLARLDGMLAQVRRAGLRVDLVTSGEGPEALPAEVDLAVFRVIQESLTNVLRHAGPARARVEICYEPDQVVVGVCDEPVADQPVTVVAPAMATTDAGPAGPGHTSPVPAGHEHGHGHGHGLHGLRERAVDLGGTVTAGPRPGHGWQVRAVLPLRRG</sequence>
<dbReference type="InterPro" id="IPR003594">
    <property type="entry name" value="HATPase_dom"/>
</dbReference>
<evidence type="ECO:0000256" key="3">
    <source>
        <dbReference type="ARBA" id="ARBA00022553"/>
    </source>
</evidence>
<dbReference type="CDD" id="cd16917">
    <property type="entry name" value="HATPase_UhpB-NarQ-NarX-like"/>
    <property type="match status" value="1"/>
</dbReference>
<evidence type="ECO:0000256" key="2">
    <source>
        <dbReference type="ARBA" id="ARBA00012438"/>
    </source>
</evidence>
<keyword evidence="5" id="KW-0547">Nucleotide-binding</keyword>
<comment type="catalytic activity">
    <reaction evidence="1">
        <text>ATP + protein L-histidine = ADP + protein N-phospho-L-histidine.</text>
        <dbReference type="EC" id="2.7.13.3"/>
    </reaction>
</comment>
<feature type="domain" description="Histidine kinase/HSP90-like ATPase" evidence="11">
    <location>
        <begin position="320"/>
        <end position="436"/>
    </location>
</feature>
<evidence type="ECO:0000313" key="13">
    <source>
        <dbReference type="EMBL" id="KLL10138.1"/>
    </source>
</evidence>
<dbReference type="InterPro" id="IPR011712">
    <property type="entry name" value="Sig_transdc_His_kin_sub3_dim/P"/>
</dbReference>
<keyword evidence="4" id="KW-0808">Transferase</keyword>
<reference evidence="13 14" key="1">
    <citation type="submission" date="2014-12" db="EMBL/GenBank/DDBJ databases">
        <title>Frankia sp. BMG5.1 draft genome.</title>
        <authorList>
            <person name="Gtari M."/>
            <person name="Ghodhbane-Gtari F."/>
            <person name="Nouioui I."/>
            <person name="Ktari A."/>
            <person name="Hezbri K."/>
            <person name="Mimouni W."/>
            <person name="Sbissi I."/>
            <person name="Ayari A."/>
            <person name="Yamanaka T."/>
            <person name="Normand P."/>
            <person name="Tisa L.S."/>
            <person name="Boudabous A."/>
        </authorList>
    </citation>
    <scope>NUCLEOTIDE SEQUENCE [LARGE SCALE GENOMIC DNA]</scope>
    <source>
        <strain evidence="13 14">BMG5.1</strain>
    </source>
</reference>
<keyword evidence="6" id="KW-0418">Kinase</keyword>
<dbReference type="PANTHER" id="PTHR24421">
    <property type="entry name" value="NITRATE/NITRITE SENSOR PROTEIN NARX-RELATED"/>
    <property type="match status" value="1"/>
</dbReference>
<feature type="transmembrane region" description="Helical" evidence="10">
    <location>
        <begin position="42"/>
        <end position="58"/>
    </location>
</feature>
<keyword evidence="10" id="KW-0812">Transmembrane</keyword>
<feature type="transmembrane region" description="Helical" evidence="10">
    <location>
        <begin position="136"/>
        <end position="159"/>
    </location>
</feature>
<dbReference type="EMBL" id="JWIO01000042">
    <property type="protein sequence ID" value="KLL10138.1"/>
    <property type="molecule type" value="Genomic_DNA"/>
</dbReference>
<dbReference type="PANTHER" id="PTHR24421:SF10">
    <property type="entry name" value="NITRATE_NITRITE SENSOR PROTEIN NARQ"/>
    <property type="match status" value="1"/>
</dbReference>
<accession>A0ABR5F0D1</accession>
<evidence type="ECO:0000256" key="10">
    <source>
        <dbReference type="SAM" id="Phobius"/>
    </source>
</evidence>
<evidence type="ECO:0000313" key="14">
    <source>
        <dbReference type="Proteomes" id="UP000035425"/>
    </source>
</evidence>
<organism evidence="13 14">
    <name type="scientific">Protofrankia coriariae</name>
    <dbReference type="NCBI Taxonomy" id="1562887"/>
    <lineage>
        <taxon>Bacteria</taxon>
        <taxon>Bacillati</taxon>
        <taxon>Actinomycetota</taxon>
        <taxon>Actinomycetes</taxon>
        <taxon>Frankiales</taxon>
        <taxon>Frankiaceae</taxon>
        <taxon>Protofrankia</taxon>
    </lineage>
</organism>
<keyword evidence="7" id="KW-0067">ATP-binding</keyword>
<keyword evidence="10" id="KW-0472">Membrane</keyword>
<dbReference type="Gene3D" id="1.20.5.1930">
    <property type="match status" value="1"/>
</dbReference>
<evidence type="ECO:0000256" key="9">
    <source>
        <dbReference type="SAM" id="MobiDB-lite"/>
    </source>
</evidence>
<keyword evidence="8" id="KW-0902">Two-component regulatory system</keyword>
<feature type="transmembrane region" description="Helical" evidence="10">
    <location>
        <begin position="12"/>
        <end position="30"/>
    </location>
</feature>
<dbReference type="EC" id="2.7.13.3" evidence="2"/>
<feature type="domain" description="Signal transduction histidine kinase subgroup 3 dimerisation and phosphoacceptor" evidence="12">
    <location>
        <begin position="181"/>
        <end position="244"/>
    </location>
</feature>
<keyword evidence="14" id="KW-1185">Reference proteome</keyword>
<dbReference type="Pfam" id="PF02518">
    <property type="entry name" value="HATPase_c"/>
    <property type="match status" value="1"/>
</dbReference>
<dbReference type="Pfam" id="PF07730">
    <property type="entry name" value="HisKA_3"/>
    <property type="match status" value="1"/>
</dbReference>
<evidence type="ECO:0000256" key="7">
    <source>
        <dbReference type="ARBA" id="ARBA00022840"/>
    </source>
</evidence>
<evidence type="ECO:0000256" key="5">
    <source>
        <dbReference type="ARBA" id="ARBA00022741"/>
    </source>
</evidence>
<gene>
    <name evidence="13" type="ORF">FrCorBMG51_20010</name>
</gene>
<keyword evidence="10" id="KW-1133">Transmembrane helix</keyword>
<dbReference type="InterPro" id="IPR050482">
    <property type="entry name" value="Sensor_HK_TwoCompSys"/>
</dbReference>
<dbReference type="InterPro" id="IPR036890">
    <property type="entry name" value="HATPase_C_sf"/>
</dbReference>
<dbReference type="SUPFAM" id="SSF55874">
    <property type="entry name" value="ATPase domain of HSP90 chaperone/DNA topoisomerase II/histidine kinase"/>
    <property type="match status" value="1"/>
</dbReference>
<evidence type="ECO:0000256" key="6">
    <source>
        <dbReference type="ARBA" id="ARBA00022777"/>
    </source>
</evidence>
<keyword evidence="3" id="KW-0597">Phosphoprotein</keyword>
<evidence type="ECO:0000259" key="11">
    <source>
        <dbReference type="Pfam" id="PF02518"/>
    </source>
</evidence>
<comment type="caution">
    <text evidence="13">The sequence shown here is derived from an EMBL/GenBank/DDBJ whole genome shotgun (WGS) entry which is preliminary data.</text>
</comment>
<protein>
    <recommendedName>
        <fullName evidence="2">histidine kinase</fullName>
        <ecNumber evidence="2">2.7.13.3</ecNumber>
    </recommendedName>
</protein>
<evidence type="ECO:0000256" key="1">
    <source>
        <dbReference type="ARBA" id="ARBA00000085"/>
    </source>
</evidence>
<evidence type="ECO:0000256" key="4">
    <source>
        <dbReference type="ARBA" id="ARBA00022679"/>
    </source>
</evidence>
<name>A0ABR5F0D1_9ACTN</name>
<evidence type="ECO:0000256" key="8">
    <source>
        <dbReference type="ARBA" id="ARBA00023012"/>
    </source>
</evidence>
<feature type="non-terminal residue" evidence="13">
    <location>
        <position position="438"/>
    </location>
</feature>
<proteinExistence type="predicted"/>
<dbReference type="Gene3D" id="3.30.565.10">
    <property type="entry name" value="Histidine kinase-like ATPase, C-terminal domain"/>
    <property type="match status" value="1"/>
</dbReference>
<feature type="region of interest" description="Disordered" evidence="9">
    <location>
        <begin position="376"/>
        <end position="403"/>
    </location>
</feature>
<evidence type="ECO:0000259" key="12">
    <source>
        <dbReference type="Pfam" id="PF07730"/>
    </source>
</evidence>
<dbReference type="Proteomes" id="UP000035425">
    <property type="component" value="Unassembled WGS sequence"/>
</dbReference>